<proteinExistence type="predicted"/>
<evidence type="ECO:0000313" key="1">
    <source>
        <dbReference type="EnsemblPlants" id="OBART11G22120.1"/>
    </source>
</evidence>
<evidence type="ECO:0000313" key="2">
    <source>
        <dbReference type="Proteomes" id="UP000026960"/>
    </source>
</evidence>
<reference evidence="1" key="2">
    <citation type="submission" date="2015-03" db="UniProtKB">
        <authorList>
            <consortium name="EnsemblPlants"/>
        </authorList>
    </citation>
    <scope>IDENTIFICATION</scope>
</reference>
<protein>
    <submittedName>
        <fullName evidence="1">Uncharacterized protein</fullName>
    </submittedName>
</protein>
<keyword evidence="2" id="KW-1185">Reference proteome</keyword>
<accession>A0A0D3HPQ6</accession>
<dbReference type="Proteomes" id="UP000026960">
    <property type="component" value="Chromosome 11"/>
</dbReference>
<dbReference type="PaxDb" id="65489-OBART11G22120.1"/>
<dbReference type="Gramene" id="OBART11G22120.1">
    <property type="protein sequence ID" value="OBART11G22120.1"/>
    <property type="gene ID" value="OBART11G22120"/>
</dbReference>
<organism evidence="1">
    <name type="scientific">Oryza barthii</name>
    <dbReference type="NCBI Taxonomy" id="65489"/>
    <lineage>
        <taxon>Eukaryota</taxon>
        <taxon>Viridiplantae</taxon>
        <taxon>Streptophyta</taxon>
        <taxon>Embryophyta</taxon>
        <taxon>Tracheophyta</taxon>
        <taxon>Spermatophyta</taxon>
        <taxon>Magnoliopsida</taxon>
        <taxon>Liliopsida</taxon>
        <taxon>Poales</taxon>
        <taxon>Poaceae</taxon>
        <taxon>BOP clade</taxon>
        <taxon>Oryzoideae</taxon>
        <taxon>Oryzeae</taxon>
        <taxon>Oryzinae</taxon>
        <taxon>Oryza</taxon>
    </lineage>
</organism>
<reference evidence="1" key="1">
    <citation type="journal article" date="2009" name="Rice">
        <title>De Novo Next Generation Sequencing of Plant Genomes.</title>
        <authorList>
            <person name="Rounsley S."/>
            <person name="Marri P.R."/>
            <person name="Yu Y."/>
            <person name="He R."/>
            <person name="Sisneros N."/>
            <person name="Goicoechea J.L."/>
            <person name="Lee S.J."/>
            <person name="Angelova A."/>
            <person name="Kudrna D."/>
            <person name="Luo M."/>
            <person name="Affourtit J."/>
            <person name="Desany B."/>
            <person name="Knight J."/>
            <person name="Niazi F."/>
            <person name="Egholm M."/>
            <person name="Wing R.A."/>
        </authorList>
    </citation>
    <scope>NUCLEOTIDE SEQUENCE [LARGE SCALE GENOMIC DNA]</scope>
    <source>
        <strain evidence="1">cv. IRGC 105608</strain>
    </source>
</reference>
<dbReference type="AlphaFoldDB" id="A0A0D3HPQ6"/>
<name>A0A0D3HPQ6_9ORYZ</name>
<sequence>MAHSAASCVQFEGKDRPAISEVIAKLEEAVELVHGKTRNWQLIESRQLLAER</sequence>
<dbReference type="HOGENOM" id="CLU_3090413_0_0_1"/>
<dbReference type="EnsemblPlants" id="OBART11G22120.1">
    <property type="protein sequence ID" value="OBART11G22120.1"/>
    <property type="gene ID" value="OBART11G22120"/>
</dbReference>